<keyword evidence="4" id="KW-0813">Transport</keyword>
<dbReference type="GeneID" id="25988059"/>
<dbReference type="PROSITE" id="PS50195">
    <property type="entry name" value="PX"/>
    <property type="match status" value="1"/>
</dbReference>
<dbReference type="Proteomes" id="UP000002748">
    <property type="component" value="Unassembled WGS sequence"/>
</dbReference>
<dbReference type="GO" id="GO:0000422">
    <property type="term" value="P:autophagy of mitochondrion"/>
    <property type="evidence" value="ECO:0007669"/>
    <property type="project" value="TreeGrafter"/>
</dbReference>
<keyword evidence="9" id="KW-0472">Membrane</keyword>
<dbReference type="GO" id="GO:0035091">
    <property type="term" value="F:phosphatidylinositol binding"/>
    <property type="evidence" value="ECO:0007669"/>
    <property type="project" value="InterPro"/>
</dbReference>
<dbReference type="HOGENOM" id="CLU_027221_0_0_1"/>
<dbReference type="GO" id="GO:0005769">
    <property type="term" value="C:early endosome"/>
    <property type="evidence" value="ECO:0007669"/>
    <property type="project" value="TreeGrafter"/>
</dbReference>
<dbReference type="GO" id="GO:0000407">
    <property type="term" value="C:phagophore assembly site"/>
    <property type="evidence" value="ECO:0007669"/>
    <property type="project" value="TreeGrafter"/>
</dbReference>
<keyword evidence="7" id="KW-0072">Autophagy</keyword>
<dbReference type="PANTHER" id="PTHR45949">
    <property type="entry name" value="SORTING NEXIN-4"/>
    <property type="match status" value="1"/>
</dbReference>
<dbReference type="AlphaFoldDB" id="J4UKD6"/>
<name>J4UKD6_TRIAS</name>
<gene>
    <name evidence="14" type="ORF">A1Q1_04546</name>
</gene>
<comment type="subcellular location">
    <subcellularLocation>
        <location evidence="2">Cytoplasm</location>
    </subcellularLocation>
    <subcellularLocation>
        <location evidence="1">Endosome membrane</location>
        <topology evidence="1">Peripheral membrane protein</topology>
    </subcellularLocation>
</comment>
<evidence type="ECO:0000256" key="6">
    <source>
        <dbReference type="ARBA" id="ARBA00022753"/>
    </source>
</evidence>
<sequence>MFPGDSTDSTPHQYHQYTMEEDGFHSISWDDAPPARAAAGFADMSAVGAADDDDDDGFDKISATSPLHEEAPEQPSTSRPPQPQTHTAARGAAPELDIDDLWGGRWMSVTVSDPVKEHEGSKDMYVSYAVKTQTNLPTFEKPSASVRRRFQDFVFLRDHLAKSFPACVIPPIPDKHRLGELLPRCSVADMAEYIKGDRFSSEFVEKRRLDLQRFVDRLAKHPILRRSKLVCDFLSSENWSVAKHKHLANPPPDSHTSLMDSLSDTLVNVFTRVRKPDPRFVEMTDNLERFEDGMSQIERLVTRNKNRGDDLAADYQDMAAAYQGLGYLESGITEPLNRFAEKMLDFSTLLKHQNQAALEPFLQQTHSLLAYSAAHRATIKLRDQKQLDFEELGAYLSAVVSERDRLAALNSGHAGGPVGLGTYLRDQVDKLRGTDDIHTRRERMRKLDGKIHELQEAVTAANDTSNSFSDEVLKEHEIFELSKQQEMKELLKRYADGQVEMLQRAMDDWDRRIRVEV</sequence>
<dbReference type="GO" id="GO:0010008">
    <property type="term" value="C:endosome membrane"/>
    <property type="evidence" value="ECO:0007669"/>
    <property type="project" value="UniProtKB-SubCell"/>
</dbReference>
<keyword evidence="5" id="KW-0963">Cytoplasm</keyword>
<evidence type="ECO:0000256" key="10">
    <source>
        <dbReference type="ARBA" id="ARBA00040748"/>
    </source>
</evidence>
<evidence type="ECO:0000256" key="11">
    <source>
        <dbReference type="ARBA" id="ARBA00041273"/>
    </source>
</evidence>
<dbReference type="GO" id="GO:0032456">
    <property type="term" value="P:endocytic recycling"/>
    <property type="evidence" value="ECO:0007669"/>
    <property type="project" value="TreeGrafter"/>
</dbReference>
<dbReference type="CDD" id="cd06863">
    <property type="entry name" value="PX_Atg24p"/>
    <property type="match status" value="1"/>
</dbReference>
<dbReference type="PANTHER" id="PTHR45949:SF2">
    <property type="entry name" value="SORTING NEXIN-4"/>
    <property type="match status" value="1"/>
</dbReference>
<evidence type="ECO:0000313" key="15">
    <source>
        <dbReference type="Proteomes" id="UP000002748"/>
    </source>
</evidence>
<dbReference type="SMART" id="SM00312">
    <property type="entry name" value="PX"/>
    <property type="match status" value="1"/>
</dbReference>
<evidence type="ECO:0000259" key="13">
    <source>
        <dbReference type="PROSITE" id="PS50195"/>
    </source>
</evidence>
<dbReference type="GO" id="GO:0015031">
    <property type="term" value="P:protein transport"/>
    <property type="evidence" value="ECO:0007669"/>
    <property type="project" value="TreeGrafter"/>
</dbReference>
<comment type="similarity">
    <text evidence="3">Belongs to the sorting nexin family.</text>
</comment>
<reference evidence="14 15" key="1">
    <citation type="journal article" date="2012" name="Eukaryot. Cell">
        <title>Draft genome sequence of CBS 2479, the standard type strain of Trichosporon asahii.</title>
        <authorList>
            <person name="Yang R.Y."/>
            <person name="Li H.T."/>
            <person name="Zhu H."/>
            <person name="Zhou G.P."/>
            <person name="Wang M."/>
            <person name="Wang L."/>
        </authorList>
    </citation>
    <scope>NUCLEOTIDE SEQUENCE [LARGE SCALE GENOMIC DNA]</scope>
    <source>
        <strain evidence="15">ATCC 90039 / CBS 2479 / JCM 2466 / KCTC 7840 / NCYC 2677 / UAMH 7654</strain>
    </source>
</reference>
<evidence type="ECO:0000256" key="7">
    <source>
        <dbReference type="ARBA" id="ARBA00023006"/>
    </source>
</evidence>
<dbReference type="InterPro" id="IPR001683">
    <property type="entry name" value="PX_dom"/>
</dbReference>
<evidence type="ECO:0000256" key="5">
    <source>
        <dbReference type="ARBA" id="ARBA00022490"/>
    </source>
</evidence>
<feature type="region of interest" description="Disordered" evidence="12">
    <location>
        <begin position="46"/>
        <end position="94"/>
    </location>
</feature>
<dbReference type="InterPro" id="IPR036871">
    <property type="entry name" value="PX_dom_sf"/>
</dbReference>
<comment type="caution">
    <text evidence="14">The sequence shown here is derived from an EMBL/GenBank/DDBJ whole genome shotgun (WGS) entry which is preliminary data.</text>
</comment>
<dbReference type="InterPro" id="IPR027267">
    <property type="entry name" value="AH/BAR_dom_sf"/>
</dbReference>
<evidence type="ECO:0000256" key="3">
    <source>
        <dbReference type="ARBA" id="ARBA00010883"/>
    </source>
</evidence>
<keyword evidence="8" id="KW-0446">Lipid-binding</keyword>
<organism evidence="14 15">
    <name type="scientific">Trichosporon asahii var. asahii (strain ATCC 90039 / CBS 2479 / JCM 2466 / KCTC 7840 / NBRC 103889/ NCYC 2677 / UAMH 7654)</name>
    <name type="common">Yeast</name>
    <dbReference type="NCBI Taxonomy" id="1186058"/>
    <lineage>
        <taxon>Eukaryota</taxon>
        <taxon>Fungi</taxon>
        <taxon>Dikarya</taxon>
        <taxon>Basidiomycota</taxon>
        <taxon>Agaricomycotina</taxon>
        <taxon>Tremellomycetes</taxon>
        <taxon>Trichosporonales</taxon>
        <taxon>Trichosporonaceae</taxon>
        <taxon>Trichosporon</taxon>
    </lineage>
</organism>
<evidence type="ECO:0000256" key="2">
    <source>
        <dbReference type="ARBA" id="ARBA00004496"/>
    </source>
</evidence>
<evidence type="ECO:0000313" key="14">
    <source>
        <dbReference type="EMBL" id="EJT52335.1"/>
    </source>
</evidence>
<dbReference type="RefSeq" id="XP_014183454.1">
    <property type="nucleotide sequence ID" value="XM_014327979.1"/>
</dbReference>
<dbReference type="SUPFAM" id="SSF64268">
    <property type="entry name" value="PX domain"/>
    <property type="match status" value="1"/>
</dbReference>
<proteinExistence type="inferred from homology"/>
<dbReference type="EMBL" id="ALBS01000027">
    <property type="protein sequence ID" value="EJT52335.1"/>
    <property type="molecule type" value="Genomic_DNA"/>
</dbReference>
<evidence type="ECO:0000256" key="8">
    <source>
        <dbReference type="ARBA" id="ARBA00023121"/>
    </source>
</evidence>
<feature type="domain" description="PX" evidence="13">
    <location>
        <begin position="106"/>
        <end position="241"/>
    </location>
</feature>
<dbReference type="VEuPathDB" id="FungiDB:A1Q1_04546"/>
<evidence type="ECO:0000256" key="9">
    <source>
        <dbReference type="ARBA" id="ARBA00023136"/>
    </source>
</evidence>
<dbReference type="KEGG" id="tasa:A1Q1_04546"/>
<dbReference type="GO" id="GO:0034727">
    <property type="term" value="P:piecemeal microautophagy of the nucleus"/>
    <property type="evidence" value="ECO:0007669"/>
    <property type="project" value="TreeGrafter"/>
</dbReference>
<dbReference type="FunFam" id="1.20.1270.60:FF:000042">
    <property type="entry name" value="Vacuolar targeting protein Atg24"/>
    <property type="match status" value="1"/>
</dbReference>
<dbReference type="Gene3D" id="3.30.1520.10">
    <property type="entry name" value="Phox-like domain"/>
    <property type="match status" value="1"/>
</dbReference>
<dbReference type="GO" id="GO:0061709">
    <property type="term" value="P:reticulophagy"/>
    <property type="evidence" value="ECO:0007669"/>
    <property type="project" value="TreeGrafter"/>
</dbReference>
<dbReference type="Pfam" id="PF00787">
    <property type="entry name" value="PX"/>
    <property type="match status" value="1"/>
</dbReference>
<keyword evidence="6" id="KW-0967">Endosome</keyword>
<protein>
    <recommendedName>
        <fullName evidence="10">Sorting nexin-4</fullName>
    </recommendedName>
    <alternativeName>
        <fullName evidence="11">Autophagy-related protein 24</fullName>
    </alternativeName>
</protein>
<accession>J4UKD6</accession>
<dbReference type="OrthoDB" id="205639at2759"/>
<evidence type="ECO:0000256" key="4">
    <source>
        <dbReference type="ARBA" id="ARBA00022448"/>
    </source>
</evidence>
<evidence type="ECO:0000256" key="12">
    <source>
        <dbReference type="SAM" id="MobiDB-lite"/>
    </source>
</evidence>
<evidence type="ECO:0000256" key="1">
    <source>
        <dbReference type="ARBA" id="ARBA00004481"/>
    </source>
</evidence>
<dbReference type="Gene3D" id="1.20.1270.60">
    <property type="entry name" value="Arfaptin homology (AH) domain/BAR domain"/>
    <property type="match status" value="1"/>
</dbReference>